<gene>
    <name evidence="1" type="ORF">CBM2587_A10320</name>
</gene>
<dbReference type="RefSeq" id="WP_116355285.1">
    <property type="nucleotide sequence ID" value="NZ_LT976853.1"/>
</dbReference>
<comment type="caution">
    <text evidence="1">The sequence shown here is derived from an EMBL/GenBank/DDBJ whole genome shotgun (WGS) entry which is preliminary data.</text>
</comment>
<reference evidence="1" key="1">
    <citation type="submission" date="2018-01" db="EMBL/GenBank/DDBJ databases">
        <authorList>
            <person name="Clerissi C."/>
        </authorList>
    </citation>
    <scope>NUCLEOTIDE SEQUENCE</scope>
    <source>
        <strain evidence="1">Cupriavidus sp. LMG 19464</strain>
    </source>
</reference>
<organism evidence="1">
    <name type="scientific">Cupriavidus taiwanensis</name>
    <dbReference type="NCBI Taxonomy" id="164546"/>
    <lineage>
        <taxon>Bacteria</taxon>
        <taxon>Pseudomonadati</taxon>
        <taxon>Pseudomonadota</taxon>
        <taxon>Betaproteobacteria</taxon>
        <taxon>Burkholderiales</taxon>
        <taxon>Burkholderiaceae</taxon>
        <taxon>Cupriavidus</taxon>
    </lineage>
</organism>
<evidence type="ECO:0000313" key="1">
    <source>
        <dbReference type="EMBL" id="SOY41416.1"/>
    </source>
</evidence>
<dbReference type="InterPro" id="IPR008727">
    <property type="entry name" value="PAAR_motif"/>
</dbReference>
<dbReference type="EMBL" id="OFSQ01000001">
    <property type="protein sequence ID" value="SOY41416.1"/>
    <property type="molecule type" value="Genomic_DNA"/>
</dbReference>
<dbReference type="Gene3D" id="2.60.200.60">
    <property type="match status" value="1"/>
</dbReference>
<evidence type="ECO:0008006" key="2">
    <source>
        <dbReference type="Google" id="ProtNLM"/>
    </source>
</evidence>
<protein>
    <recommendedName>
        <fullName evidence="2">PAAR repeat-containing protein</fullName>
    </recommendedName>
</protein>
<sequence length="96" mass="10131">MSRRIITVGDMTDHNGVVATGSPRYKLWGRAVARLHDEVDCPQVYPDGRPHGRNKIIQASGPKFGGVPVALEGDGCECGCKLIGSSRATIGQGGVK</sequence>
<dbReference type="AlphaFoldDB" id="A0A375BCQ7"/>
<name>A0A375BCQ7_9BURK</name>
<accession>A0A375BCQ7</accession>
<proteinExistence type="predicted"/>
<dbReference type="CDD" id="cd14744">
    <property type="entry name" value="PAAR_CT_2"/>
    <property type="match status" value="1"/>
</dbReference>
<dbReference type="OrthoDB" id="8565659at2"/>
<dbReference type="Proteomes" id="UP000256780">
    <property type="component" value="Chromosome CBM2587_a"/>
</dbReference>
<dbReference type="Pfam" id="PF05488">
    <property type="entry name" value="PAAR_motif"/>
    <property type="match status" value="1"/>
</dbReference>